<sequence length="44" mass="5244">FKCLWNNEDFILLFLKVVYWDFNIHTAGVFSSSRGRQILQLLNP</sequence>
<organism evidence="1">
    <name type="scientific">Nothobranchius pienaari</name>
    <dbReference type="NCBI Taxonomy" id="704102"/>
    <lineage>
        <taxon>Eukaryota</taxon>
        <taxon>Metazoa</taxon>
        <taxon>Chordata</taxon>
        <taxon>Craniata</taxon>
        <taxon>Vertebrata</taxon>
        <taxon>Euteleostomi</taxon>
        <taxon>Actinopterygii</taxon>
        <taxon>Neopterygii</taxon>
        <taxon>Teleostei</taxon>
        <taxon>Neoteleostei</taxon>
        <taxon>Acanthomorphata</taxon>
        <taxon>Ovalentaria</taxon>
        <taxon>Atherinomorphae</taxon>
        <taxon>Cyprinodontiformes</taxon>
        <taxon>Nothobranchiidae</taxon>
        <taxon>Nothobranchius</taxon>
    </lineage>
</organism>
<reference evidence="1" key="1">
    <citation type="submission" date="2016-05" db="EMBL/GenBank/DDBJ databases">
        <authorList>
            <person name="Lavstsen T."/>
            <person name="Jespersen J.S."/>
        </authorList>
    </citation>
    <scope>NUCLEOTIDE SEQUENCE</scope>
    <source>
        <tissue evidence="1">Brain</tissue>
    </source>
</reference>
<reference evidence="1" key="2">
    <citation type="submission" date="2016-06" db="EMBL/GenBank/DDBJ databases">
        <title>The genome of a short-lived fish provides insights into sex chromosome evolution and the genetic control of aging.</title>
        <authorList>
            <person name="Reichwald K."/>
            <person name="Felder M."/>
            <person name="Petzold A."/>
            <person name="Koch P."/>
            <person name="Groth M."/>
            <person name="Platzer M."/>
        </authorList>
    </citation>
    <scope>NUCLEOTIDE SEQUENCE</scope>
    <source>
        <tissue evidence="1">Brain</tissue>
    </source>
</reference>
<name>A0A1A8LMD8_9TELE</name>
<protein>
    <submittedName>
        <fullName evidence="1">Uncharacterized protein</fullName>
    </submittedName>
</protein>
<feature type="non-terminal residue" evidence="1">
    <location>
        <position position="44"/>
    </location>
</feature>
<feature type="non-terminal residue" evidence="1">
    <location>
        <position position="1"/>
    </location>
</feature>
<dbReference type="AlphaFoldDB" id="A0A1A8LMD8"/>
<dbReference type="EMBL" id="HAEF01007623">
    <property type="protein sequence ID" value="SBR45054.1"/>
    <property type="molecule type" value="Transcribed_RNA"/>
</dbReference>
<gene>
    <name evidence="1" type="primary">Nfu_g_1_017031</name>
</gene>
<evidence type="ECO:0000313" key="1">
    <source>
        <dbReference type="EMBL" id="SBR45054.1"/>
    </source>
</evidence>
<accession>A0A1A8LMD8</accession>
<proteinExistence type="predicted"/>